<dbReference type="EMBL" id="JBHRYA010000009">
    <property type="protein sequence ID" value="MFC3717122.1"/>
    <property type="molecule type" value="Genomic_DNA"/>
</dbReference>
<name>A0ABV7XP00_9GAMM</name>
<keyword evidence="1" id="KW-0732">Signal</keyword>
<evidence type="ECO:0000313" key="3">
    <source>
        <dbReference type="Proteomes" id="UP001595705"/>
    </source>
</evidence>
<comment type="caution">
    <text evidence="2">The sequence shown here is derived from an EMBL/GenBank/DDBJ whole genome shotgun (WGS) entry which is preliminary data.</text>
</comment>
<accession>A0ABV7XP00</accession>
<evidence type="ECO:0000313" key="2">
    <source>
        <dbReference type="EMBL" id="MFC3717122.1"/>
    </source>
</evidence>
<sequence length="165" mass="17612">MNIPTRILQALLVACFVLPLAACNKEEATQKVEAAPVPAPTSDDITQWRAYVSDVVRRNMGAIANQPYVYLLPGESDGDFAGNYERLAEKAHLDVARGIISGNMLAYASPASAKMADIVIAAFKDVPPETMTGVRVVFIGDAADNERVKAAVSPAGVTYVFVEAK</sequence>
<gene>
    <name evidence="2" type="ORF">ACFONC_13260</name>
</gene>
<reference evidence="3" key="1">
    <citation type="journal article" date="2019" name="Int. J. Syst. Evol. Microbiol.">
        <title>The Global Catalogue of Microorganisms (GCM) 10K type strain sequencing project: providing services to taxonomists for standard genome sequencing and annotation.</title>
        <authorList>
            <consortium name="The Broad Institute Genomics Platform"/>
            <consortium name="The Broad Institute Genome Sequencing Center for Infectious Disease"/>
            <person name="Wu L."/>
            <person name="Ma J."/>
        </authorList>
    </citation>
    <scope>NUCLEOTIDE SEQUENCE [LARGE SCALE GENOMIC DNA]</scope>
    <source>
        <strain evidence="3">KCTC 42441</strain>
    </source>
</reference>
<feature type="signal peptide" evidence="1">
    <location>
        <begin position="1"/>
        <end position="22"/>
    </location>
</feature>
<keyword evidence="3" id="KW-1185">Reference proteome</keyword>
<organism evidence="2 3">
    <name type="scientific">Luteimonas soli</name>
    <dbReference type="NCBI Taxonomy" id="1648966"/>
    <lineage>
        <taxon>Bacteria</taxon>
        <taxon>Pseudomonadati</taxon>
        <taxon>Pseudomonadota</taxon>
        <taxon>Gammaproteobacteria</taxon>
        <taxon>Lysobacterales</taxon>
        <taxon>Lysobacteraceae</taxon>
        <taxon>Luteimonas</taxon>
    </lineage>
</organism>
<protein>
    <submittedName>
        <fullName evidence="2">Uncharacterized protein</fullName>
    </submittedName>
</protein>
<dbReference type="Proteomes" id="UP001595705">
    <property type="component" value="Unassembled WGS sequence"/>
</dbReference>
<proteinExistence type="predicted"/>
<evidence type="ECO:0000256" key="1">
    <source>
        <dbReference type="SAM" id="SignalP"/>
    </source>
</evidence>
<feature type="chain" id="PRO_5045770039" evidence="1">
    <location>
        <begin position="23"/>
        <end position="165"/>
    </location>
</feature>